<dbReference type="InterPro" id="IPR011990">
    <property type="entry name" value="TPR-like_helical_dom_sf"/>
</dbReference>
<dbReference type="SUPFAM" id="SSF48452">
    <property type="entry name" value="TPR-like"/>
    <property type="match status" value="2"/>
</dbReference>
<evidence type="ECO:0000313" key="5">
    <source>
        <dbReference type="EMBL" id="BDG03094.1"/>
    </source>
</evidence>
<evidence type="ECO:0000313" key="6">
    <source>
        <dbReference type="Proteomes" id="UP001162891"/>
    </source>
</evidence>
<dbReference type="InterPro" id="IPR024618">
    <property type="entry name" value="DUF3857"/>
</dbReference>
<dbReference type="EMBL" id="AP025591">
    <property type="protein sequence ID" value="BDG03094.1"/>
    <property type="molecule type" value="Genomic_DNA"/>
</dbReference>
<dbReference type="RefSeq" id="WP_248360795.1">
    <property type="nucleotide sequence ID" value="NZ_AP025591.1"/>
</dbReference>
<dbReference type="InterPro" id="IPR038765">
    <property type="entry name" value="Papain-like_cys_pep_sf"/>
</dbReference>
<proteinExistence type="predicted"/>
<feature type="domain" description="Transglutaminase-like" evidence="3">
    <location>
        <begin position="288"/>
        <end position="387"/>
    </location>
</feature>
<protein>
    <recommendedName>
        <fullName evidence="7">DUF3857 domain-containing protein</fullName>
    </recommendedName>
</protein>
<evidence type="ECO:0000256" key="2">
    <source>
        <dbReference type="SAM" id="SignalP"/>
    </source>
</evidence>
<feature type="region of interest" description="Disordered" evidence="1">
    <location>
        <begin position="456"/>
        <end position="479"/>
    </location>
</feature>
<evidence type="ECO:0000259" key="3">
    <source>
        <dbReference type="Pfam" id="PF01841"/>
    </source>
</evidence>
<name>A0ABM7WUB8_9BACT</name>
<accession>A0ABM7WUB8</accession>
<evidence type="ECO:0000259" key="4">
    <source>
        <dbReference type="Pfam" id="PF12969"/>
    </source>
</evidence>
<evidence type="ECO:0000256" key="1">
    <source>
        <dbReference type="SAM" id="MobiDB-lite"/>
    </source>
</evidence>
<evidence type="ECO:0008006" key="7">
    <source>
        <dbReference type="Google" id="ProtNLM"/>
    </source>
</evidence>
<organism evidence="5 6">
    <name type="scientific">Anaeromyxobacter oryzae</name>
    <dbReference type="NCBI Taxonomy" id="2918170"/>
    <lineage>
        <taxon>Bacteria</taxon>
        <taxon>Pseudomonadati</taxon>
        <taxon>Myxococcota</taxon>
        <taxon>Myxococcia</taxon>
        <taxon>Myxococcales</taxon>
        <taxon>Cystobacterineae</taxon>
        <taxon>Anaeromyxobacteraceae</taxon>
        <taxon>Anaeromyxobacter</taxon>
    </lineage>
</organism>
<dbReference type="SUPFAM" id="SSF54001">
    <property type="entry name" value="Cysteine proteinases"/>
    <property type="match status" value="1"/>
</dbReference>
<dbReference type="Pfam" id="PF12969">
    <property type="entry name" value="DUF3857"/>
    <property type="match status" value="1"/>
</dbReference>
<feature type="signal peptide" evidence="2">
    <location>
        <begin position="1"/>
        <end position="22"/>
    </location>
</feature>
<dbReference type="Gene3D" id="1.25.40.10">
    <property type="entry name" value="Tetratricopeptide repeat domain"/>
    <property type="match status" value="2"/>
</dbReference>
<feature type="compositionally biased region" description="Acidic residues" evidence="1">
    <location>
        <begin position="564"/>
        <end position="584"/>
    </location>
</feature>
<keyword evidence="6" id="KW-1185">Reference proteome</keyword>
<dbReference type="InterPro" id="IPR002931">
    <property type="entry name" value="Transglutaminase-like"/>
</dbReference>
<feature type="chain" id="PRO_5047278136" description="DUF3857 domain-containing protein" evidence="2">
    <location>
        <begin position="23"/>
        <end position="1392"/>
    </location>
</feature>
<feature type="region of interest" description="Disordered" evidence="1">
    <location>
        <begin position="543"/>
        <end position="593"/>
    </location>
</feature>
<dbReference type="Pfam" id="PF01841">
    <property type="entry name" value="Transglut_core"/>
    <property type="match status" value="1"/>
</dbReference>
<reference evidence="6" key="1">
    <citation type="journal article" date="2022" name="Int. J. Syst. Evol. Microbiol.">
        <title>Anaeromyxobacter oryzae sp. nov., Anaeromyxobacter diazotrophicus sp. nov. and Anaeromyxobacter paludicola sp. nov., isolated from paddy soils.</title>
        <authorList>
            <person name="Itoh H."/>
            <person name="Xu Z."/>
            <person name="Mise K."/>
            <person name="Masuda Y."/>
            <person name="Ushijima N."/>
            <person name="Hayakawa C."/>
            <person name="Shiratori Y."/>
            <person name="Senoo K."/>
        </authorList>
    </citation>
    <scope>NUCLEOTIDE SEQUENCE [LARGE SCALE GENOMIC DNA]</scope>
    <source>
        <strain evidence="6">Red232</strain>
    </source>
</reference>
<dbReference type="Gene3D" id="2.60.40.3140">
    <property type="match status" value="1"/>
</dbReference>
<gene>
    <name evidence="5" type="ORF">AMOR_20900</name>
</gene>
<sequence length="1392" mass="148885">MLAVASLLAALVAAAAPKPAPASPSAAPWERPAFSAPAADVARAAAALPDPAGKKVDVDVLLEEGVFSYDDAGRVTFAYRLVYRPLTRDAAEGWAQASRPWSPWHEERPTVRARVVHPDGTEHLLDPKTLSEGAADDSDDLMYFDRRVLRGPIPHVAPRAVVEEESVVRETAPIFDRGTVQRWWVGRPTATRKIRLVVSAPEKLPLAFALRDGLAGAPVERREHGRRVLEWTWTDVPARKALEANLPPERAASPHVAFGTGASWKAVAAAYADSADRQLEGADLAGRAREIAGAARDRREAAQRLLDWISGKVRYTGLELGQAAIIPVPPAETLKRGYGDCKDLSLLLTGLLRALGHPAELALVRTGPDDAADLPGLGEFDHVIVHVPGTPELWIDPTDPDTAAGELPPGDQGKLALLASRGTKGLVRTPDMPPEANRLEIDREILLPENGRARASETRLLRGSRAAAERHAHRRTPAADLARADEAEAKSLFVDAKLVAARRDGLEGSGAVTVRLEAEESRWAITADADAEAVAGPALVFSRLPPSLRPKPPTDGAAPAHGEDGEDPEDDADAEEPGDEEGGDDAAKDAAAPAARTADVLAFEAHESVVRYRVVPPPGFVAGPLPEPVRIAVGPATYERTFKLERDGTVTGVHRFLLARRRLSASDAEALRAALAPFGEDGPRVKFERVSEKLLGEGKGREALDEIRRLAALHPTEARHHAHLALALVRLGMGEAARKEARRALELEPSNGWAHRVLASVLQHDLIGRWREAGCDLDGAAAAQRRAVELEKDAPDTRAQLAVILEHGERCVHWAKGAKLDEAAKVLRSIRTQLKNREHEAELLEVLLRAERYADARALAREMKDSPERRVGLLAATAALEGAPAAVREAARIATADRPAALQGAVLPLLRARRYAEAAALLEAAGQGSTASADLRSRAALLARIKRSDRIVFDAADPATLFPRAMRDIMAGADAAKLSGYLSGDESAGREMLDGFRTGFEGALRNDRSGIGPETAADIALSLLEWSKDGDDAAGYRIRYSFPYAPNPVVVYALPTDAGWRLVAESSEFAALAAAARRRVDAGKLAAARRLLRFAKEDAPRGSESSPGAVLGALWARGDEADAAELRVAATALAAFKGDAALATQVADLRAREKDPARRRALGWALAASHVRAERWDALLGVLPDLAQGDGAPLTFGLQAIALIRLGKRAELTAAAERRLAATPEDVEPLRWLRRAAGAAGDADGVLRAGGRVIASGRAEPDDWNEVAWAALFRDPLAPESLEHARKAVLLTQEKSAAVLHTLAMVHAERGDASEALQVLVKAIAARNGREPSASDWLVVGRVAEHYGLIDEAVAAYGRVTPSKGDTLGSHLLAARRLEKLGKKATARRAER</sequence>
<feature type="domain" description="DUF3857" evidence="4">
    <location>
        <begin position="72"/>
        <end position="239"/>
    </location>
</feature>
<keyword evidence="2" id="KW-0732">Signal</keyword>
<dbReference type="Proteomes" id="UP001162891">
    <property type="component" value="Chromosome"/>
</dbReference>
<dbReference type="Gene3D" id="3.10.620.30">
    <property type="match status" value="1"/>
</dbReference>